<dbReference type="GO" id="GO:0046872">
    <property type="term" value="F:metal ion binding"/>
    <property type="evidence" value="ECO:0007669"/>
    <property type="project" value="UniProtKB-KW"/>
</dbReference>
<reference evidence="7" key="1">
    <citation type="submission" date="2020-06" db="EMBL/GenBank/DDBJ databases">
        <authorList>
            <person name="Li T."/>
            <person name="Hu X."/>
            <person name="Zhang T."/>
            <person name="Song X."/>
            <person name="Zhang H."/>
            <person name="Dai N."/>
            <person name="Sheng W."/>
            <person name="Hou X."/>
            <person name="Wei L."/>
        </authorList>
    </citation>
    <scope>NUCLEOTIDE SEQUENCE</scope>
    <source>
        <strain evidence="7">G01</strain>
        <tissue evidence="7">Leaf</tissue>
    </source>
</reference>
<dbReference type="PIRSF" id="PIRSF000106">
    <property type="entry name" value="ME"/>
    <property type="match status" value="1"/>
</dbReference>
<keyword evidence="5" id="KW-0560">Oxidoreductase</keyword>
<evidence type="ECO:0000313" key="7">
    <source>
        <dbReference type="EMBL" id="KAL0318374.1"/>
    </source>
</evidence>
<feature type="domain" description="Malic enzyme NAD-binding" evidence="6">
    <location>
        <begin position="166"/>
        <end position="287"/>
    </location>
</feature>
<evidence type="ECO:0000256" key="5">
    <source>
        <dbReference type="RuleBase" id="RU003426"/>
    </source>
</evidence>
<reference evidence="7" key="2">
    <citation type="journal article" date="2024" name="Plant">
        <title>Genomic evolution and insights into agronomic trait innovations of Sesamum species.</title>
        <authorList>
            <person name="Miao H."/>
            <person name="Wang L."/>
            <person name="Qu L."/>
            <person name="Liu H."/>
            <person name="Sun Y."/>
            <person name="Le M."/>
            <person name="Wang Q."/>
            <person name="Wei S."/>
            <person name="Zheng Y."/>
            <person name="Lin W."/>
            <person name="Duan Y."/>
            <person name="Cao H."/>
            <person name="Xiong S."/>
            <person name="Wang X."/>
            <person name="Wei L."/>
            <person name="Li C."/>
            <person name="Ma Q."/>
            <person name="Ju M."/>
            <person name="Zhao R."/>
            <person name="Li G."/>
            <person name="Mu C."/>
            <person name="Tian Q."/>
            <person name="Mei H."/>
            <person name="Zhang T."/>
            <person name="Gao T."/>
            <person name="Zhang H."/>
        </authorList>
    </citation>
    <scope>NUCLEOTIDE SEQUENCE</scope>
    <source>
        <strain evidence="7">G01</strain>
    </source>
</reference>
<comment type="cofactor">
    <cofactor evidence="4">
        <name>Mg(2+)</name>
        <dbReference type="ChEBI" id="CHEBI:18420"/>
    </cofactor>
    <cofactor evidence="4">
        <name>Mn(2+)</name>
        <dbReference type="ChEBI" id="CHEBI:29035"/>
    </cofactor>
    <text evidence="4">Divalent metal cations. Prefers magnesium or manganese.</text>
</comment>
<proteinExistence type="inferred from homology"/>
<dbReference type="Gene3D" id="3.40.50.10380">
    <property type="entry name" value="Malic enzyme, N-terminal domain"/>
    <property type="match status" value="2"/>
</dbReference>
<gene>
    <name evidence="7" type="ORF">Sangu_1993600</name>
</gene>
<dbReference type="GO" id="GO:0051287">
    <property type="term" value="F:NAD binding"/>
    <property type="evidence" value="ECO:0007669"/>
    <property type="project" value="InterPro"/>
</dbReference>
<evidence type="ECO:0000256" key="3">
    <source>
        <dbReference type="ARBA" id="ARBA00022723"/>
    </source>
</evidence>
<dbReference type="InterPro" id="IPR015884">
    <property type="entry name" value="Malic_enzyme_CS"/>
</dbReference>
<dbReference type="InterPro" id="IPR036291">
    <property type="entry name" value="NAD(P)-bd_dom_sf"/>
</dbReference>
<name>A0AAW2LH05_9LAMI</name>
<dbReference type="SUPFAM" id="SSF51735">
    <property type="entry name" value="NAD(P)-binding Rossmann-fold domains"/>
    <property type="match status" value="2"/>
</dbReference>
<accession>A0AAW2LH05</accession>
<dbReference type="Gene3D" id="3.40.50.720">
    <property type="entry name" value="NAD(P)-binding Rossmann-like Domain"/>
    <property type="match status" value="2"/>
</dbReference>
<dbReference type="SUPFAM" id="SSF53223">
    <property type="entry name" value="Aminoacid dehydrogenase-like, N-terminal domain"/>
    <property type="match status" value="2"/>
</dbReference>
<keyword evidence="3 4" id="KW-0479">Metal-binding</keyword>
<dbReference type="PRINTS" id="PR00072">
    <property type="entry name" value="MALOXRDTASE"/>
</dbReference>
<dbReference type="PANTHER" id="PTHR23406:SF64">
    <property type="entry name" value="NADP-DEPENDENT MALIC ENZYME 3"/>
    <property type="match status" value="1"/>
</dbReference>
<dbReference type="GO" id="GO:0009507">
    <property type="term" value="C:chloroplast"/>
    <property type="evidence" value="ECO:0007669"/>
    <property type="project" value="TreeGrafter"/>
</dbReference>
<dbReference type="InterPro" id="IPR037062">
    <property type="entry name" value="Malic_N_dom_sf"/>
</dbReference>
<dbReference type="Pfam" id="PF00390">
    <property type="entry name" value="malic"/>
    <property type="match status" value="1"/>
</dbReference>
<dbReference type="InterPro" id="IPR012302">
    <property type="entry name" value="Malic_NAD-bd"/>
</dbReference>
<dbReference type="PROSITE" id="PS00331">
    <property type="entry name" value="MALIC_ENZYMES"/>
    <property type="match status" value="1"/>
</dbReference>
<evidence type="ECO:0000256" key="1">
    <source>
        <dbReference type="ARBA" id="ARBA00001936"/>
    </source>
</evidence>
<comment type="cofactor">
    <cofactor evidence="1">
        <name>Mn(2+)</name>
        <dbReference type="ChEBI" id="CHEBI:29035"/>
    </cofactor>
</comment>
<evidence type="ECO:0000259" key="6">
    <source>
        <dbReference type="SMART" id="SM00919"/>
    </source>
</evidence>
<feature type="binding site" evidence="4">
    <location>
        <position position="142"/>
    </location>
    <ligand>
        <name>a divalent metal cation</name>
        <dbReference type="ChEBI" id="CHEBI:60240"/>
    </ligand>
</feature>
<dbReference type="InterPro" id="IPR012301">
    <property type="entry name" value="Malic_N_dom"/>
</dbReference>
<dbReference type="InterPro" id="IPR046346">
    <property type="entry name" value="Aminoacid_DH-like_N_sf"/>
</dbReference>
<feature type="binding site" evidence="4">
    <location>
        <position position="165"/>
    </location>
    <ligand>
        <name>a divalent metal cation</name>
        <dbReference type="ChEBI" id="CHEBI:60240"/>
    </ligand>
</feature>
<dbReference type="EMBL" id="JACGWK010000013">
    <property type="protein sequence ID" value="KAL0318374.1"/>
    <property type="molecule type" value="Genomic_DNA"/>
</dbReference>
<dbReference type="InterPro" id="IPR001891">
    <property type="entry name" value="Malic_OxRdtase"/>
</dbReference>
<protein>
    <recommendedName>
        <fullName evidence="5">Malic enzyme</fullName>
    </recommendedName>
</protein>
<comment type="caution">
    <text evidence="7">The sequence shown here is derived from an EMBL/GenBank/DDBJ whole genome shotgun (WGS) entry which is preliminary data.</text>
</comment>
<evidence type="ECO:0000256" key="4">
    <source>
        <dbReference type="PIRSR" id="PIRSR000106-3"/>
    </source>
</evidence>
<dbReference type="Pfam" id="PF03949">
    <property type="entry name" value="Malic_M"/>
    <property type="match status" value="1"/>
</dbReference>
<dbReference type="GO" id="GO:0006108">
    <property type="term" value="P:malate metabolic process"/>
    <property type="evidence" value="ECO:0007669"/>
    <property type="project" value="TreeGrafter"/>
</dbReference>
<comment type="similarity">
    <text evidence="2 5">Belongs to the malic enzymes family.</text>
</comment>
<sequence length="318" mass="35058">MESTFKELSGESVLDLKDKTGIGGGVEDVYGEDRASQDQPITPWTVSVASGYSLLRDPRHNKGLAFTDKERDAHYLTGLLPPVVLSQELQEKRLMHNLRQYEVPLHRYIAMMALQEYAELLEEFMSAVKQNYGEKVLVQFEDFANHNAFDLLAKYRTTHLVFNDDIQGTASVVLAGLVSALKLMGGTLADHTFLFLGAGEAGTGIAELIALQISKEANNAYIFPGFGLGLIMSGTVRVHDDLLLAASEALANQATEENYAKGLIYPPFTNIRKISANIAATVAARAYELGLASRLPRPKDLVNFAESCMYTPVYRSYR</sequence>
<dbReference type="SMART" id="SM00919">
    <property type="entry name" value="Malic_M"/>
    <property type="match status" value="1"/>
</dbReference>
<dbReference type="GO" id="GO:0004473">
    <property type="term" value="F:malate dehydrogenase (decarboxylating) (NADP+) activity"/>
    <property type="evidence" value="ECO:0007669"/>
    <property type="project" value="TreeGrafter"/>
</dbReference>
<dbReference type="AlphaFoldDB" id="A0AAW2LH05"/>
<feature type="binding site" evidence="4">
    <location>
        <position position="141"/>
    </location>
    <ligand>
        <name>a divalent metal cation</name>
        <dbReference type="ChEBI" id="CHEBI:60240"/>
    </ligand>
</feature>
<evidence type="ECO:0000256" key="2">
    <source>
        <dbReference type="ARBA" id="ARBA00008785"/>
    </source>
</evidence>
<dbReference type="PANTHER" id="PTHR23406">
    <property type="entry name" value="MALIC ENZYME-RELATED"/>
    <property type="match status" value="1"/>
</dbReference>
<organism evidence="7">
    <name type="scientific">Sesamum angustifolium</name>
    <dbReference type="NCBI Taxonomy" id="2727405"/>
    <lineage>
        <taxon>Eukaryota</taxon>
        <taxon>Viridiplantae</taxon>
        <taxon>Streptophyta</taxon>
        <taxon>Embryophyta</taxon>
        <taxon>Tracheophyta</taxon>
        <taxon>Spermatophyta</taxon>
        <taxon>Magnoliopsida</taxon>
        <taxon>eudicotyledons</taxon>
        <taxon>Gunneridae</taxon>
        <taxon>Pentapetalae</taxon>
        <taxon>asterids</taxon>
        <taxon>lamiids</taxon>
        <taxon>Lamiales</taxon>
        <taxon>Pedaliaceae</taxon>
        <taxon>Sesamum</taxon>
    </lineage>
</organism>